<feature type="transmembrane region" description="Helical" evidence="1">
    <location>
        <begin position="7"/>
        <end position="27"/>
    </location>
</feature>
<organism evidence="2 3">
    <name type="scientific">Lysobacter auxotrophicus</name>
    <dbReference type="NCBI Taxonomy" id="2992573"/>
    <lineage>
        <taxon>Bacteria</taxon>
        <taxon>Pseudomonadati</taxon>
        <taxon>Pseudomonadota</taxon>
        <taxon>Gammaproteobacteria</taxon>
        <taxon>Lysobacterales</taxon>
        <taxon>Lysobacteraceae</taxon>
        <taxon>Lysobacter</taxon>
    </lineage>
</organism>
<proteinExistence type="predicted"/>
<dbReference type="Proteomes" id="UP001317822">
    <property type="component" value="Chromosome"/>
</dbReference>
<evidence type="ECO:0000256" key="1">
    <source>
        <dbReference type="SAM" id="Phobius"/>
    </source>
</evidence>
<dbReference type="EMBL" id="AP027041">
    <property type="protein sequence ID" value="BDU18446.1"/>
    <property type="molecule type" value="Genomic_DNA"/>
</dbReference>
<keyword evidence="1" id="KW-1133">Transmembrane helix</keyword>
<gene>
    <name evidence="2" type="ORF">LA521A_36470</name>
</gene>
<keyword evidence="1" id="KW-0472">Membrane</keyword>
<evidence type="ECO:0000313" key="3">
    <source>
        <dbReference type="Proteomes" id="UP001317822"/>
    </source>
</evidence>
<protein>
    <submittedName>
        <fullName evidence="2">Uncharacterized protein</fullName>
    </submittedName>
</protein>
<feature type="transmembrane region" description="Helical" evidence="1">
    <location>
        <begin position="33"/>
        <end position="52"/>
    </location>
</feature>
<feature type="transmembrane region" description="Helical" evidence="1">
    <location>
        <begin position="103"/>
        <end position="122"/>
    </location>
</feature>
<keyword evidence="3" id="KW-1185">Reference proteome</keyword>
<dbReference type="RefSeq" id="WP_281780293.1">
    <property type="nucleotide sequence ID" value="NZ_AP027041.1"/>
</dbReference>
<accession>A0ABN6UQ03</accession>
<reference evidence="2 3" key="1">
    <citation type="journal article" date="2023" name="Int. J. Syst. Evol. Microbiol.">
        <title>Physiological and genomic analyses of cobalamin (vitamin B12)-auxotrophy of Lysobacter auxotrophicus sp. nov., a methionine-auxotrophic chitinolytic bacterium isolated from chitin-treated soil.</title>
        <authorList>
            <person name="Saito A."/>
            <person name="Dohra H."/>
            <person name="Hamada M."/>
            <person name="Moriuchi R."/>
            <person name="Kotsuchibashi Y."/>
            <person name="Mori K."/>
        </authorList>
    </citation>
    <scope>NUCLEOTIDE SEQUENCE [LARGE SCALE GENOMIC DNA]</scope>
    <source>
        <strain evidence="2 3">5-21a</strain>
    </source>
</reference>
<feature type="transmembrane region" description="Helical" evidence="1">
    <location>
        <begin position="64"/>
        <end position="83"/>
    </location>
</feature>
<evidence type="ECO:0000313" key="2">
    <source>
        <dbReference type="EMBL" id="BDU18446.1"/>
    </source>
</evidence>
<name>A0ABN6UQ03_9GAMM</name>
<keyword evidence="1" id="KW-0812">Transmembrane</keyword>
<sequence length="132" mass="14796">MSRVMSYTVFVISYTVLFIGFQLLALDVSGGEFGWWLQAISPVLAAPFALLIAQRVGLLSVRGLLFATCMMAIAYYTLIWYSATWSGYPRGPYLPLSQMAVWGVVRHLGMLIAAPLAWHFFLRRKGDVRSRG</sequence>